<evidence type="ECO:0000259" key="2">
    <source>
        <dbReference type="Pfam" id="PF13358"/>
    </source>
</evidence>
<feature type="region of interest" description="Disordered" evidence="1">
    <location>
        <begin position="98"/>
        <end position="125"/>
    </location>
</feature>
<proteinExistence type="predicted"/>
<evidence type="ECO:0000313" key="3">
    <source>
        <dbReference type="EMBL" id="TWT40693.1"/>
    </source>
</evidence>
<reference evidence="3 4" key="1">
    <citation type="submission" date="2019-02" db="EMBL/GenBank/DDBJ databases">
        <title>Deep-cultivation of Planctomycetes and their phenomic and genomic characterization uncovers novel biology.</title>
        <authorList>
            <person name="Wiegand S."/>
            <person name="Jogler M."/>
            <person name="Boedeker C."/>
            <person name="Pinto D."/>
            <person name="Vollmers J."/>
            <person name="Rivas-Marin E."/>
            <person name="Kohn T."/>
            <person name="Peeters S.H."/>
            <person name="Heuer A."/>
            <person name="Rast P."/>
            <person name="Oberbeckmann S."/>
            <person name="Bunk B."/>
            <person name="Jeske O."/>
            <person name="Meyerdierks A."/>
            <person name="Storesund J.E."/>
            <person name="Kallscheuer N."/>
            <person name="Luecker S."/>
            <person name="Lage O.M."/>
            <person name="Pohl T."/>
            <person name="Merkel B.J."/>
            <person name="Hornburger P."/>
            <person name="Mueller R.-W."/>
            <person name="Bruemmer F."/>
            <person name="Labrenz M."/>
            <person name="Spormann A.M."/>
            <person name="Op Den Camp H."/>
            <person name="Overmann J."/>
            <person name="Amann R."/>
            <person name="Jetten M.S.M."/>
            <person name="Mascher T."/>
            <person name="Medema M.H."/>
            <person name="Devos D.P."/>
            <person name="Kaster A.-K."/>
            <person name="Ovreas L."/>
            <person name="Rohde M."/>
            <person name="Galperin M.Y."/>
            <person name="Jogler C."/>
        </authorList>
    </citation>
    <scope>NUCLEOTIDE SEQUENCE [LARGE SCALE GENOMIC DNA]</scope>
    <source>
        <strain evidence="3 4">Pla111</strain>
    </source>
</reference>
<dbReference type="Gene3D" id="3.30.420.10">
    <property type="entry name" value="Ribonuclease H-like superfamily/Ribonuclease H"/>
    <property type="match status" value="1"/>
</dbReference>
<dbReference type="InterPro" id="IPR038717">
    <property type="entry name" value="Tc1-like_DDE_dom"/>
</dbReference>
<accession>A0A5C5VRK6</accession>
<dbReference type="Proteomes" id="UP000318995">
    <property type="component" value="Unassembled WGS sequence"/>
</dbReference>
<gene>
    <name evidence="3" type="ORF">Pla111_33380</name>
</gene>
<evidence type="ECO:0000313" key="4">
    <source>
        <dbReference type="Proteomes" id="UP000318995"/>
    </source>
</evidence>
<dbReference type="InterPro" id="IPR036397">
    <property type="entry name" value="RNaseH_sf"/>
</dbReference>
<dbReference type="Pfam" id="PF13358">
    <property type="entry name" value="DDE_3"/>
    <property type="match status" value="1"/>
</dbReference>
<dbReference type="AlphaFoldDB" id="A0A5C5VRK6"/>
<feature type="domain" description="Tc1-like transposase DDE" evidence="2">
    <location>
        <begin position="135"/>
        <end position="271"/>
    </location>
</feature>
<keyword evidence="4" id="KW-1185">Reference proteome</keyword>
<dbReference type="GO" id="GO:0003676">
    <property type="term" value="F:nucleic acid binding"/>
    <property type="evidence" value="ECO:0007669"/>
    <property type="project" value="InterPro"/>
</dbReference>
<name>A0A5C5VRK6_9BACT</name>
<sequence length="324" mass="36697">MAERFGFDPSSAKRWRSAWREGGEDTLAAKPPPIGKCMLTDAQLDELVELVVAGPHEALFPTNLWTCTPVAKLTRDCLSVEYNRRLLAKLLHQLGYQDRRTPGRSPANKTTRPLSPGVGRVGEDQTRARREGANIIFLDETGFMLQPVNRRSRTPCCSTQVQNAWDRSDRLSVIGASVLSPTITRFLCCFDIARANVKAGDAVELLRPLRRLRRKNVCRPRIVVSVRWSVHRAVAKKIARLGWKHIAFESLPAYCLELNPVEALWSHAKYADLGNIVPDAVWQLDEAVNTSLNAQAHNHRRKLSFFLEDRSTQAMQSIHWRCDR</sequence>
<evidence type="ECO:0000256" key="1">
    <source>
        <dbReference type="SAM" id="MobiDB-lite"/>
    </source>
</evidence>
<organism evidence="3 4">
    <name type="scientific">Botrimarina hoheduenensis</name>
    <dbReference type="NCBI Taxonomy" id="2528000"/>
    <lineage>
        <taxon>Bacteria</taxon>
        <taxon>Pseudomonadati</taxon>
        <taxon>Planctomycetota</taxon>
        <taxon>Planctomycetia</taxon>
        <taxon>Pirellulales</taxon>
        <taxon>Lacipirellulaceae</taxon>
        <taxon>Botrimarina</taxon>
    </lineage>
</organism>
<dbReference type="EMBL" id="SJPH01000011">
    <property type="protein sequence ID" value="TWT40693.1"/>
    <property type="molecule type" value="Genomic_DNA"/>
</dbReference>
<comment type="caution">
    <text evidence="3">The sequence shown here is derived from an EMBL/GenBank/DDBJ whole genome shotgun (WGS) entry which is preliminary data.</text>
</comment>
<protein>
    <recommendedName>
        <fullName evidence="2">Tc1-like transposase DDE domain-containing protein</fullName>
    </recommendedName>
</protein>